<dbReference type="EMBL" id="NEXF01000257">
    <property type="protein sequence ID" value="PSO07416.1"/>
    <property type="molecule type" value="Genomic_DNA"/>
</dbReference>
<dbReference type="Proteomes" id="UP000242015">
    <property type="component" value="Unassembled WGS sequence"/>
</dbReference>
<protein>
    <recommendedName>
        <fullName evidence="3">TFIIB-type domain-containing protein</fullName>
    </recommendedName>
</protein>
<comment type="caution">
    <text evidence="1">The sequence shown here is derived from an EMBL/GenBank/DDBJ whole genome shotgun (WGS) entry which is preliminary data.</text>
</comment>
<evidence type="ECO:0008006" key="3">
    <source>
        <dbReference type="Google" id="ProtNLM"/>
    </source>
</evidence>
<sequence>MTIEVESCSYCGSRNLFVGRDGFLTCGECGVVLEEMTNPQPSYAYMSQSHILARLNSRLSNSSNTVQECLRVYDYVTSIGFADPAYCVIPLIFILSLKPAEAAAVLGMPEPLAVYAVTSFREGIPLNMSYGPKAFMPLRKMVLPREVDTIKLRLHCDGVMYVEFNGRIPLKPLYAGRLALTNPLLKRTLAELVAVRTRSGTVLCANVGCVPKQLPIKKRFFDLLKSKDNHSIRMQLY</sequence>
<accession>A0A2R6C9H4</accession>
<gene>
    <name evidence="1" type="ORF">B9Q04_11035</name>
</gene>
<evidence type="ECO:0000313" key="2">
    <source>
        <dbReference type="Proteomes" id="UP000242015"/>
    </source>
</evidence>
<evidence type="ECO:0000313" key="1">
    <source>
        <dbReference type="EMBL" id="PSO07416.1"/>
    </source>
</evidence>
<dbReference type="SUPFAM" id="SSF57783">
    <property type="entry name" value="Zinc beta-ribbon"/>
    <property type="match status" value="1"/>
</dbReference>
<dbReference type="AlphaFoldDB" id="A0A2R6C9H4"/>
<name>A0A2R6C9H4_9ARCH</name>
<proteinExistence type="predicted"/>
<organism evidence="1 2">
    <name type="scientific">Candidatus Marsarchaeota G2 archaeon BE_D</name>
    <dbReference type="NCBI Taxonomy" id="1978158"/>
    <lineage>
        <taxon>Archaea</taxon>
        <taxon>Candidatus Marsarchaeota</taxon>
        <taxon>Candidatus Marsarchaeota group 2</taxon>
    </lineage>
</organism>
<reference evidence="1 2" key="1">
    <citation type="submission" date="2017-04" db="EMBL/GenBank/DDBJ databases">
        <title>Novel microbial lineages endemic to geothermal iron-oxide mats fill important gaps in the evolutionary history of Archaea.</title>
        <authorList>
            <person name="Jay Z.J."/>
            <person name="Beam J.P."/>
            <person name="Dlakic M."/>
            <person name="Rusch D.B."/>
            <person name="Kozubal M.A."/>
            <person name="Inskeep W.P."/>
        </authorList>
    </citation>
    <scope>NUCLEOTIDE SEQUENCE [LARGE SCALE GENOMIC DNA]</scope>
    <source>
        <strain evidence="1">BE_D</strain>
    </source>
</reference>